<dbReference type="SUPFAM" id="SSF55874">
    <property type="entry name" value="ATPase domain of HSP90 chaperone/DNA topoisomerase II/histidine kinase"/>
    <property type="match status" value="1"/>
</dbReference>
<dbReference type="Proteomes" id="UP000664405">
    <property type="component" value="Unassembled WGS sequence"/>
</dbReference>
<dbReference type="Pfam" id="PF00512">
    <property type="entry name" value="HisKA"/>
    <property type="match status" value="1"/>
</dbReference>
<proteinExistence type="predicted"/>
<evidence type="ECO:0000256" key="3">
    <source>
        <dbReference type="ARBA" id="ARBA00022553"/>
    </source>
</evidence>
<dbReference type="GO" id="GO:0000155">
    <property type="term" value="F:phosphorelay sensor kinase activity"/>
    <property type="evidence" value="ECO:0007669"/>
    <property type="project" value="InterPro"/>
</dbReference>
<feature type="transmembrane region" description="Helical" evidence="4">
    <location>
        <begin position="285"/>
        <end position="305"/>
    </location>
</feature>
<dbReference type="AlphaFoldDB" id="A0A8I1SJQ5"/>
<comment type="catalytic activity">
    <reaction evidence="1">
        <text>ATP + protein L-histidine = ADP + protein N-phospho-L-histidine.</text>
        <dbReference type="EC" id="2.7.13.3"/>
    </reaction>
</comment>
<dbReference type="PANTHER" id="PTHR43547">
    <property type="entry name" value="TWO-COMPONENT HISTIDINE KINASE"/>
    <property type="match status" value="1"/>
</dbReference>
<dbReference type="PANTHER" id="PTHR43547:SF2">
    <property type="entry name" value="HYBRID SIGNAL TRANSDUCTION HISTIDINE KINASE C"/>
    <property type="match status" value="1"/>
</dbReference>
<dbReference type="SMART" id="SM00388">
    <property type="entry name" value="HisKA"/>
    <property type="match status" value="1"/>
</dbReference>
<feature type="transmembrane region" description="Helical" evidence="4">
    <location>
        <begin position="412"/>
        <end position="429"/>
    </location>
</feature>
<name>A0A8I1SJQ5_9PROT</name>
<evidence type="ECO:0000256" key="4">
    <source>
        <dbReference type="SAM" id="Phobius"/>
    </source>
</evidence>
<feature type="transmembrane region" description="Helical" evidence="4">
    <location>
        <begin position="226"/>
        <end position="245"/>
    </location>
</feature>
<evidence type="ECO:0000256" key="2">
    <source>
        <dbReference type="ARBA" id="ARBA00012438"/>
    </source>
</evidence>
<gene>
    <name evidence="6" type="ORF">JF547_10150</name>
</gene>
<dbReference type="SUPFAM" id="SSF47384">
    <property type="entry name" value="Homodimeric domain of signal transducing histidine kinase"/>
    <property type="match status" value="1"/>
</dbReference>
<dbReference type="PROSITE" id="PS50109">
    <property type="entry name" value="HIS_KIN"/>
    <property type="match status" value="1"/>
</dbReference>
<keyword evidence="3" id="KW-0597">Phosphoprotein</keyword>
<dbReference type="InterPro" id="IPR011622">
    <property type="entry name" value="7TMR_DISM_rcpt_extracell_dom2"/>
</dbReference>
<dbReference type="EC" id="2.7.13.3" evidence="2"/>
<dbReference type="Gene3D" id="3.30.565.10">
    <property type="entry name" value="Histidine kinase-like ATPase, C-terminal domain"/>
    <property type="match status" value="1"/>
</dbReference>
<keyword evidence="4" id="KW-0812">Transmembrane</keyword>
<sequence>MRKTMMPGHLSDRLHKIAMMVGAVIFAIVCALPFGIGGGFIGGSGSAFAQTGSASQNGAVVLSGRLETAIDLTPFIRSYVDKSSHRSLREILALPDQSFAPSEHIPSFGYTQDIIWYRMALSIDAPVSNQALFEFAPTYLDFIDVFLFAKGDDQPVWTVNLGDNIPASARPYKGGTHIAALPPLISGQYEMYIRVQSNSTNMMQLKLWPSNALITSLTYRNLTTNVFFGLVVTLGIAYFTFGLIARDYVVSLYGCWIVTVGAVVAIVNGLVLSEISPEIPWLNDFLLSETNILSHAAIAFLWLYITDIRKRHPLIFKLSCCYALFVLAFTLTGGGRYYTWFGTYVVPSHALFMAMMCLFLVKRLIEDIRSWLNWGYLAVLAIPTAAGITLQLVHSGWIDATPLRIGLHQYTLVLHLVGMGILMAVRLFHMNSERLSISRQASETTTLVEEQRKLISMLSHEFRTPLAVIQRSAEMLMLRLKGGTRDVMDRLERIQLQARKLARLVDIFLSKDGIDNQELSLARELVAINRFMEDFVANTTREGAEIFVTCHDTDGFEAFIDETLIGLAITNLIETSRRFAHGRPLHIQVVRHNSAMVEIAIPCSGPELNDDEIRLIGDALFRQNMEAKSMRSALGLHISQRIVDAHGGSIKLRDQGRLGIELCLLLPCEEAGAGEP</sequence>
<dbReference type="InterPro" id="IPR005467">
    <property type="entry name" value="His_kinase_dom"/>
</dbReference>
<dbReference type="Gene3D" id="1.10.287.130">
    <property type="match status" value="1"/>
</dbReference>
<dbReference type="InterPro" id="IPR036097">
    <property type="entry name" value="HisK_dim/P_sf"/>
</dbReference>
<evidence type="ECO:0000259" key="5">
    <source>
        <dbReference type="PROSITE" id="PS50109"/>
    </source>
</evidence>
<feature type="domain" description="Histidine kinase" evidence="5">
    <location>
        <begin position="457"/>
        <end position="670"/>
    </location>
</feature>
<keyword evidence="4" id="KW-0472">Membrane</keyword>
<feature type="transmembrane region" description="Helical" evidence="4">
    <location>
        <begin position="337"/>
        <end position="361"/>
    </location>
</feature>
<dbReference type="Pfam" id="PF07696">
    <property type="entry name" value="7TMR-DISMED2"/>
    <property type="match status" value="1"/>
</dbReference>
<dbReference type="SMART" id="SM00387">
    <property type="entry name" value="HATPase_c"/>
    <property type="match status" value="1"/>
</dbReference>
<feature type="transmembrane region" description="Helical" evidence="4">
    <location>
        <begin position="252"/>
        <end position="273"/>
    </location>
</feature>
<dbReference type="Gene3D" id="2.60.40.2380">
    <property type="match status" value="1"/>
</dbReference>
<reference evidence="6" key="1">
    <citation type="submission" date="2020-12" db="EMBL/GenBank/DDBJ databases">
        <title>Oil enriched cultivation method for isolating marine PHA-producing bacteria.</title>
        <authorList>
            <person name="Zheng W."/>
            <person name="Yu S."/>
            <person name="Huang Y."/>
        </authorList>
    </citation>
    <scope>NUCLEOTIDE SEQUENCE</scope>
    <source>
        <strain evidence="6">SY-2-3</strain>
    </source>
</reference>
<feature type="transmembrane region" description="Helical" evidence="4">
    <location>
        <begin position="314"/>
        <end position="331"/>
    </location>
</feature>
<dbReference type="InterPro" id="IPR003594">
    <property type="entry name" value="HATPase_dom"/>
</dbReference>
<dbReference type="EMBL" id="JAEKJW010000002">
    <property type="protein sequence ID" value="MBN8196825.1"/>
    <property type="molecule type" value="Genomic_DNA"/>
</dbReference>
<evidence type="ECO:0000313" key="7">
    <source>
        <dbReference type="Proteomes" id="UP000664405"/>
    </source>
</evidence>
<comment type="caution">
    <text evidence="6">The sequence shown here is derived from an EMBL/GenBank/DDBJ whole genome shotgun (WGS) entry which is preliminary data.</text>
</comment>
<feature type="transmembrane region" description="Helical" evidence="4">
    <location>
        <begin position="373"/>
        <end position="392"/>
    </location>
</feature>
<organism evidence="6 7">
    <name type="scientific">Thalassospira povalilytica</name>
    <dbReference type="NCBI Taxonomy" id="732237"/>
    <lineage>
        <taxon>Bacteria</taxon>
        <taxon>Pseudomonadati</taxon>
        <taxon>Pseudomonadota</taxon>
        <taxon>Alphaproteobacteria</taxon>
        <taxon>Rhodospirillales</taxon>
        <taxon>Thalassospiraceae</taxon>
        <taxon>Thalassospira</taxon>
    </lineage>
</organism>
<accession>A0A8I1SJQ5</accession>
<keyword evidence="4" id="KW-1133">Transmembrane helix</keyword>
<dbReference type="RefSeq" id="WP_206927351.1">
    <property type="nucleotide sequence ID" value="NZ_JAEKJW010000002.1"/>
</dbReference>
<dbReference type="CDD" id="cd00082">
    <property type="entry name" value="HisKA"/>
    <property type="match status" value="1"/>
</dbReference>
<dbReference type="InterPro" id="IPR036890">
    <property type="entry name" value="HATPase_C_sf"/>
</dbReference>
<dbReference type="Pfam" id="PF02518">
    <property type="entry name" value="HATPase_c"/>
    <property type="match status" value="1"/>
</dbReference>
<evidence type="ECO:0000256" key="1">
    <source>
        <dbReference type="ARBA" id="ARBA00000085"/>
    </source>
</evidence>
<dbReference type="InterPro" id="IPR003661">
    <property type="entry name" value="HisK_dim/P_dom"/>
</dbReference>
<protein>
    <recommendedName>
        <fullName evidence="2">histidine kinase</fullName>
        <ecNumber evidence="2">2.7.13.3</ecNumber>
    </recommendedName>
</protein>
<evidence type="ECO:0000313" key="6">
    <source>
        <dbReference type="EMBL" id="MBN8196825.1"/>
    </source>
</evidence>